<dbReference type="PANTHER" id="PTHR36113">
    <property type="entry name" value="LYASE, PUTATIVE-RELATED-RELATED"/>
    <property type="match status" value="1"/>
</dbReference>
<keyword evidence="3" id="KW-1185">Reference proteome</keyword>
<dbReference type="AlphaFoldDB" id="A0A840PLT6"/>
<dbReference type="GO" id="GO:0016829">
    <property type="term" value="F:lyase activity"/>
    <property type="evidence" value="ECO:0007669"/>
    <property type="project" value="UniProtKB-KW"/>
</dbReference>
<keyword evidence="2" id="KW-0560">Oxidoreductase</keyword>
<gene>
    <name evidence="2" type="ORF">HNP84_009640</name>
</gene>
<dbReference type="GO" id="GO:0051213">
    <property type="term" value="F:dioxygenase activity"/>
    <property type="evidence" value="ECO:0007669"/>
    <property type="project" value="UniProtKB-KW"/>
</dbReference>
<dbReference type="PROSITE" id="PS51819">
    <property type="entry name" value="VOC"/>
    <property type="match status" value="1"/>
</dbReference>
<dbReference type="CDD" id="cd06587">
    <property type="entry name" value="VOC"/>
    <property type="match status" value="1"/>
</dbReference>
<dbReference type="EMBL" id="JACHGN010000034">
    <property type="protein sequence ID" value="MBB5139876.1"/>
    <property type="molecule type" value="Genomic_DNA"/>
</dbReference>
<dbReference type="InterPro" id="IPR051332">
    <property type="entry name" value="Fosfomycin_Res_Enzymes"/>
</dbReference>
<dbReference type="InterPro" id="IPR004360">
    <property type="entry name" value="Glyas_Fos-R_dOase_dom"/>
</dbReference>
<dbReference type="RefSeq" id="WP_185056693.1">
    <property type="nucleotide sequence ID" value="NZ_BAABIX010000071.1"/>
</dbReference>
<name>A0A840PLT6_9ACTN</name>
<comment type="caution">
    <text evidence="2">The sequence shown here is derived from an EMBL/GenBank/DDBJ whole genome shotgun (WGS) entry which is preliminary data.</text>
</comment>
<evidence type="ECO:0000259" key="1">
    <source>
        <dbReference type="PROSITE" id="PS51819"/>
    </source>
</evidence>
<dbReference type="Proteomes" id="UP000578449">
    <property type="component" value="Unassembled WGS sequence"/>
</dbReference>
<evidence type="ECO:0000313" key="3">
    <source>
        <dbReference type="Proteomes" id="UP000578449"/>
    </source>
</evidence>
<proteinExistence type="predicted"/>
<feature type="domain" description="VOC" evidence="1">
    <location>
        <begin position="2"/>
        <end position="114"/>
    </location>
</feature>
<evidence type="ECO:0000313" key="2">
    <source>
        <dbReference type="EMBL" id="MBB5139876.1"/>
    </source>
</evidence>
<dbReference type="SUPFAM" id="SSF54593">
    <property type="entry name" value="Glyoxalase/Bleomycin resistance protein/Dihydroxybiphenyl dioxygenase"/>
    <property type="match status" value="1"/>
</dbReference>
<dbReference type="InterPro" id="IPR037523">
    <property type="entry name" value="VOC_core"/>
</dbReference>
<accession>A0A840PLT6</accession>
<dbReference type="PANTHER" id="PTHR36113:SF3">
    <property type="entry name" value="SLL5075 PROTEIN"/>
    <property type="match status" value="1"/>
</dbReference>
<protein>
    <submittedName>
        <fullName evidence="2">Catechol 2,3-dioxygenase-like lactoylglutathione lyase family enzyme</fullName>
    </submittedName>
</protein>
<organism evidence="2 3">
    <name type="scientific">Thermocatellispora tengchongensis</name>
    <dbReference type="NCBI Taxonomy" id="1073253"/>
    <lineage>
        <taxon>Bacteria</taxon>
        <taxon>Bacillati</taxon>
        <taxon>Actinomycetota</taxon>
        <taxon>Actinomycetes</taxon>
        <taxon>Streptosporangiales</taxon>
        <taxon>Streptosporangiaceae</taxon>
        <taxon>Thermocatellispora</taxon>
    </lineage>
</organism>
<dbReference type="InterPro" id="IPR029068">
    <property type="entry name" value="Glyas_Bleomycin-R_OHBP_Dase"/>
</dbReference>
<sequence>MRLNHLALAVRDIERSRRFYETFFGFGAGPATSYDDGTLIIRDADGFDLALHPDPEPRKVPDFQHFGFTCRDVAERLAALEDAGVPIVERWSEPGFDSFKCLDPDGYVVEVYWEETTSQDSDTSR</sequence>
<keyword evidence="2" id="KW-0456">Lyase</keyword>
<dbReference type="Pfam" id="PF00903">
    <property type="entry name" value="Glyoxalase"/>
    <property type="match status" value="1"/>
</dbReference>
<dbReference type="Gene3D" id="3.10.180.10">
    <property type="entry name" value="2,3-Dihydroxybiphenyl 1,2-Dioxygenase, domain 1"/>
    <property type="match status" value="1"/>
</dbReference>
<reference evidence="2 3" key="1">
    <citation type="submission" date="2020-08" db="EMBL/GenBank/DDBJ databases">
        <title>Genomic Encyclopedia of Type Strains, Phase IV (KMG-IV): sequencing the most valuable type-strain genomes for metagenomic binning, comparative biology and taxonomic classification.</title>
        <authorList>
            <person name="Goeker M."/>
        </authorList>
    </citation>
    <scope>NUCLEOTIDE SEQUENCE [LARGE SCALE GENOMIC DNA]</scope>
    <source>
        <strain evidence="2 3">DSM 45615</strain>
    </source>
</reference>
<keyword evidence="2" id="KW-0223">Dioxygenase</keyword>